<feature type="compositionally biased region" description="Basic residues" evidence="1">
    <location>
        <begin position="387"/>
        <end position="402"/>
    </location>
</feature>
<reference evidence="3" key="1">
    <citation type="submission" date="2025-08" db="UniProtKB">
        <authorList>
            <consortium name="RefSeq"/>
        </authorList>
    </citation>
    <scope>IDENTIFICATION</scope>
</reference>
<dbReference type="GeneID" id="102214889"/>
<keyword evidence="2" id="KW-1185">Reference proteome</keyword>
<evidence type="ECO:0000256" key="1">
    <source>
        <dbReference type="SAM" id="MobiDB-lite"/>
    </source>
</evidence>
<feature type="region of interest" description="Disordered" evidence="1">
    <location>
        <begin position="365"/>
        <end position="402"/>
    </location>
</feature>
<evidence type="ECO:0000313" key="2">
    <source>
        <dbReference type="Proteomes" id="UP000695023"/>
    </source>
</evidence>
<dbReference type="AlphaFoldDB" id="A0A9Y3RHR1"/>
<feature type="compositionally biased region" description="Polar residues" evidence="1">
    <location>
        <begin position="369"/>
        <end position="384"/>
    </location>
</feature>
<name>A0A9Y3RHR1_9CICH</name>
<protein>
    <submittedName>
        <fullName evidence="3">Uncharacterized protein LOC102214889 isoform X1</fullName>
    </submittedName>
</protein>
<organism evidence="2 3">
    <name type="scientific">Pundamilia nyererei</name>
    <dbReference type="NCBI Taxonomy" id="303518"/>
    <lineage>
        <taxon>Eukaryota</taxon>
        <taxon>Metazoa</taxon>
        <taxon>Chordata</taxon>
        <taxon>Craniata</taxon>
        <taxon>Vertebrata</taxon>
        <taxon>Euteleostomi</taxon>
        <taxon>Actinopterygii</taxon>
        <taxon>Neopterygii</taxon>
        <taxon>Teleostei</taxon>
        <taxon>Neoteleostei</taxon>
        <taxon>Acanthomorphata</taxon>
        <taxon>Ovalentaria</taxon>
        <taxon>Cichlomorphae</taxon>
        <taxon>Cichliformes</taxon>
        <taxon>Cichlidae</taxon>
        <taxon>African cichlids</taxon>
        <taxon>Pseudocrenilabrinae</taxon>
        <taxon>Haplochromini</taxon>
        <taxon>Pundamilia</taxon>
    </lineage>
</organism>
<dbReference type="Proteomes" id="UP000695023">
    <property type="component" value="Unplaced"/>
</dbReference>
<feature type="region of interest" description="Disordered" evidence="1">
    <location>
        <begin position="130"/>
        <end position="153"/>
    </location>
</feature>
<gene>
    <name evidence="3" type="primary">LOC102214889</name>
</gene>
<feature type="region of interest" description="Disordered" evidence="1">
    <location>
        <begin position="18"/>
        <end position="51"/>
    </location>
</feature>
<dbReference type="RefSeq" id="XP_005735369.1">
    <property type="nucleotide sequence ID" value="XM_005735312.1"/>
</dbReference>
<sequence>MNLYKSFGNLMETWVTDDTSPDSEWFQRNAKDPPTPSSEMETNGRSESVDSGVETASCDTCFRATSSFASTEIEEDLTPALTSQSPVFSSPKPTCCPSSSPLLCSSSTQKDSTASHLKLEQVLQRTDSMYSKGNSKPLTPEEMLSRRPQASFPIKRHTSELVRGQRSDRLDGRRTVSPPVSIQPVSEMCRRTQSMISNRRRSEGFGCNEIKELSPGFIYLEQVCQKLEDIARQQMENRALQMEADVLVQHKVFQVSQTPDICQTDSVTAEKDLTTCQSLEDTVNVEHVSSEPKQRKYGHFRQRSASDTTLAMMHLKKVNAGWRGQHMSTHDLLEELEEVQENQESTEKETKKPIMNWRKKLLSLRREGSNASYKRSQQMQPSEKNSTRRRLSQLFKRKDKTV</sequence>
<accession>A0A9Y3RHR1</accession>
<evidence type="ECO:0000313" key="3">
    <source>
        <dbReference type="RefSeq" id="XP_005735369.1"/>
    </source>
</evidence>
<proteinExistence type="predicted"/>